<comment type="catalytic activity">
    <reaction evidence="8 9">
        <text>hydroxymethylbilane = uroporphyrinogen III + H2O</text>
        <dbReference type="Rhea" id="RHEA:18965"/>
        <dbReference type="ChEBI" id="CHEBI:15377"/>
        <dbReference type="ChEBI" id="CHEBI:57308"/>
        <dbReference type="ChEBI" id="CHEBI:57845"/>
        <dbReference type="EC" id="4.2.1.75"/>
    </reaction>
</comment>
<evidence type="ECO:0000256" key="3">
    <source>
        <dbReference type="ARBA" id="ARBA00013109"/>
    </source>
</evidence>
<evidence type="ECO:0000313" key="12">
    <source>
        <dbReference type="Proteomes" id="UP000031627"/>
    </source>
</evidence>
<evidence type="ECO:0000313" key="11">
    <source>
        <dbReference type="EMBL" id="BAP58385.1"/>
    </source>
</evidence>
<keyword evidence="5 9" id="KW-0627">Porphyrin biosynthesis</keyword>
<evidence type="ECO:0000259" key="10">
    <source>
        <dbReference type="Pfam" id="PF02602"/>
    </source>
</evidence>
<dbReference type="GO" id="GO:0006780">
    <property type="term" value="P:uroporphyrinogen III biosynthetic process"/>
    <property type="evidence" value="ECO:0007669"/>
    <property type="project" value="UniProtKB-UniRule"/>
</dbReference>
<evidence type="ECO:0000256" key="8">
    <source>
        <dbReference type="ARBA" id="ARBA00048617"/>
    </source>
</evidence>
<dbReference type="AlphaFoldDB" id="A0A090ARH8"/>
<dbReference type="InterPro" id="IPR039793">
    <property type="entry name" value="UROS/Hem4"/>
</dbReference>
<dbReference type="GO" id="GO:0004852">
    <property type="term" value="F:uroporphyrinogen-III synthase activity"/>
    <property type="evidence" value="ECO:0007669"/>
    <property type="project" value="UniProtKB-UniRule"/>
</dbReference>
<dbReference type="UniPathway" id="UPA00251">
    <property type="reaction ID" value="UER00320"/>
</dbReference>
<sequence length="244" mass="28489">MRPEPDATKLVKLLEKAGKNAWSFPLIKFLPGKDLHKLPKIIRKLNAGSLVFILSKQVIFYISLFIKKKIYWPKNINYYAIGKNTALEMYKFTGIQPKYPKTHETSEMLIKFFELKSISKKQALILKGNRSRSVLSNFLKIRKTNISFCQCYKRIFKQHITSYDIEKWKIIGIKTLVVTSSDILKRLFFLFSSTNNKKWLLKCNILVVSERLAKLAFKIGWKTVKIAKNANNKTLFKEILSNNF</sequence>
<dbReference type="SUPFAM" id="SSF69618">
    <property type="entry name" value="HemD-like"/>
    <property type="match status" value="1"/>
</dbReference>
<feature type="domain" description="Tetrapyrrole biosynthesis uroporphyrinogen III synthase" evidence="10">
    <location>
        <begin position="9"/>
        <end position="236"/>
    </location>
</feature>
<comment type="similarity">
    <text evidence="2 9">Belongs to the uroporphyrinogen-III synthase family.</text>
</comment>
<evidence type="ECO:0000256" key="9">
    <source>
        <dbReference type="RuleBase" id="RU366031"/>
    </source>
</evidence>
<reference evidence="11 12" key="2">
    <citation type="journal article" date="2014" name="Curr. Biol.">
        <title>Symbiont-Supplemented Maternal Investment Underpinning Host's Ecological Adaptation.</title>
        <authorList>
            <person name="Kaiwa N."/>
            <person name="Hosokawa T."/>
            <person name="Nikoh N."/>
            <person name="Tanahashi M."/>
            <person name="Moriyama M."/>
            <person name="Meng X.Y."/>
            <person name="Maeda T."/>
            <person name="Yamaguchi K."/>
            <person name="Shigenobu S."/>
            <person name="Ito M."/>
            <person name="Fukatsu T."/>
        </authorList>
    </citation>
    <scope>NUCLEOTIDE SEQUENCE [LARGE SCALE GENOMIC DNA]</scope>
    <source>
        <strain evidence="11 12">UwTKB</strain>
    </source>
</reference>
<evidence type="ECO:0000256" key="4">
    <source>
        <dbReference type="ARBA" id="ARBA00023239"/>
    </source>
</evidence>
<dbReference type="InterPro" id="IPR003754">
    <property type="entry name" value="4pyrrol_synth_uPrphyn_synth"/>
</dbReference>
<accession>A0A090ARH8</accession>
<name>A0A090ARH8_9ENTR</name>
<keyword evidence="4 9" id="KW-0456">Lyase</keyword>
<evidence type="ECO:0000256" key="2">
    <source>
        <dbReference type="ARBA" id="ARBA00008133"/>
    </source>
</evidence>
<dbReference type="RefSeq" id="WP_052459517.1">
    <property type="nucleotide sequence ID" value="NZ_AP014521.1"/>
</dbReference>
<dbReference type="Proteomes" id="UP000031627">
    <property type="component" value="Chromosome"/>
</dbReference>
<evidence type="ECO:0000256" key="5">
    <source>
        <dbReference type="ARBA" id="ARBA00023244"/>
    </source>
</evidence>
<dbReference type="EC" id="4.2.1.75" evidence="3 9"/>
<organism evidence="11 12">
    <name type="scientific">Candidatus Tachikawaea gelatinosa</name>
    <dbReference type="NCBI Taxonomy" id="1410383"/>
    <lineage>
        <taxon>Bacteria</taxon>
        <taxon>Pseudomonadati</taxon>
        <taxon>Pseudomonadota</taxon>
        <taxon>Gammaproteobacteria</taxon>
        <taxon>Enterobacterales</taxon>
        <taxon>Enterobacteriaceae</taxon>
        <taxon>Candidatus Tachikawaea</taxon>
    </lineage>
</organism>
<dbReference type="GO" id="GO:0006782">
    <property type="term" value="P:protoporphyrinogen IX biosynthetic process"/>
    <property type="evidence" value="ECO:0007669"/>
    <property type="project" value="UniProtKB-UniRule"/>
</dbReference>
<dbReference type="HOGENOM" id="CLU_011276_9_4_6"/>
<dbReference type="CDD" id="cd06578">
    <property type="entry name" value="HemD"/>
    <property type="match status" value="1"/>
</dbReference>
<proteinExistence type="inferred from homology"/>
<dbReference type="EMBL" id="AP014521">
    <property type="protein sequence ID" value="BAP58385.1"/>
    <property type="molecule type" value="Genomic_DNA"/>
</dbReference>
<dbReference type="Pfam" id="PF02602">
    <property type="entry name" value="HEM4"/>
    <property type="match status" value="1"/>
</dbReference>
<gene>
    <name evidence="11" type="primary">hemD</name>
    <name evidence="11" type="ORF">TGUWTKB_1270</name>
</gene>
<protein>
    <recommendedName>
        <fullName evidence="7 9">Uroporphyrinogen-III synthase</fullName>
        <ecNumber evidence="3 9">4.2.1.75</ecNumber>
    </recommendedName>
</protein>
<dbReference type="STRING" id="1410383.TGUWTKB_1270"/>
<reference evidence="12" key="1">
    <citation type="submission" date="2013-11" db="EMBL/GenBank/DDBJ databases">
        <title>Symbiont-containing voluminous jelly as an extraordinary maternal gift for overwintering insect nymphs.</title>
        <authorList>
            <person name="Kaiwa N."/>
            <person name="Hosokawa T."/>
            <person name="Nikoh N."/>
            <person name="Meng X.Y."/>
            <person name="Tanahashi M."/>
            <person name="Moriyama M."/>
            <person name="Maeda T."/>
            <person name="Yamaguchi K."/>
            <person name="Shigenobu S."/>
            <person name="Ito M."/>
            <person name="Fukatsu T."/>
        </authorList>
    </citation>
    <scope>NUCLEOTIDE SEQUENCE [LARGE SCALE GENOMIC DNA]</scope>
    <source>
        <strain evidence="12">UwTKB</strain>
    </source>
</reference>
<evidence type="ECO:0000256" key="1">
    <source>
        <dbReference type="ARBA" id="ARBA00004772"/>
    </source>
</evidence>
<evidence type="ECO:0000256" key="7">
    <source>
        <dbReference type="ARBA" id="ARBA00040167"/>
    </source>
</evidence>
<dbReference type="InterPro" id="IPR036108">
    <property type="entry name" value="4pyrrol_syn_uPrphyn_synt_sf"/>
</dbReference>
<comment type="function">
    <text evidence="6 9">Catalyzes cyclization of the linear tetrapyrrole, hydroxymethylbilane, to the macrocyclic uroporphyrinogen III.</text>
</comment>
<dbReference type="KEGG" id="sbw:TGUWTKB_1270"/>
<dbReference type="Gene3D" id="3.40.50.10090">
    <property type="match status" value="2"/>
</dbReference>
<dbReference type="PANTHER" id="PTHR38042">
    <property type="entry name" value="UROPORPHYRINOGEN-III SYNTHASE, CHLOROPLASTIC"/>
    <property type="match status" value="1"/>
</dbReference>
<dbReference type="PANTHER" id="PTHR38042:SF1">
    <property type="entry name" value="UROPORPHYRINOGEN-III SYNTHASE, CHLOROPLASTIC"/>
    <property type="match status" value="1"/>
</dbReference>
<comment type="pathway">
    <text evidence="1 9">Porphyrin-containing compound metabolism; protoporphyrin-IX biosynthesis; coproporphyrinogen-III from 5-aminolevulinate: step 3/4.</text>
</comment>
<evidence type="ECO:0000256" key="6">
    <source>
        <dbReference type="ARBA" id="ARBA00037589"/>
    </source>
</evidence>
<keyword evidence="12" id="KW-1185">Reference proteome</keyword>